<reference evidence="1" key="1">
    <citation type="submission" date="2021-08" db="EMBL/GenBank/DDBJ databases">
        <title>The first chromosome-level gecko genome reveals the dynamic sex chromosomes of Neotropical dwarf geckos (Sphaerodactylidae: Sphaerodactylus).</title>
        <authorList>
            <person name="Pinto B.J."/>
            <person name="Keating S.E."/>
            <person name="Gamble T."/>
        </authorList>
    </citation>
    <scope>NUCLEOTIDE SEQUENCE</scope>
    <source>
        <strain evidence="1">TG3544</strain>
    </source>
</reference>
<proteinExistence type="predicted"/>
<name>A0ACB8FXY1_9SAUR</name>
<organism evidence="1 2">
    <name type="scientific">Sphaerodactylus townsendi</name>
    <dbReference type="NCBI Taxonomy" id="933632"/>
    <lineage>
        <taxon>Eukaryota</taxon>
        <taxon>Metazoa</taxon>
        <taxon>Chordata</taxon>
        <taxon>Craniata</taxon>
        <taxon>Vertebrata</taxon>
        <taxon>Euteleostomi</taxon>
        <taxon>Lepidosauria</taxon>
        <taxon>Squamata</taxon>
        <taxon>Bifurcata</taxon>
        <taxon>Gekkota</taxon>
        <taxon>Sphaerodactylidae</taxon>
        <taxon>Sphaerodactylus</taxon>
    </lineage>
</organism>
<protein>
    <submittedName>
        <fullName evidence="1">Uncharacterized protein</fullName>
    </submittedName>
</protein>
<comment type="caution">
    <text evidence="1">The sequence shown here is derived from an EMBL/GenBank/DDBJ whole genome shotgun (WGS) entry which is preliminary data.</text>
</comment>
<accession>A0ACB8FXY1</accession>
<evidence type="ECO:0000313" key="2">
    <source>
        <dbReference type="Proteomes" id="UP000827872"/>
    </source>
</evidence>
<sequence length="169" mass="18855">MFMSLFPLMCSILRTMEKIGFKMDFSGRNVTVILPRLALALMRPDPTSFQGIAFGVTSYEFPEIIILKNPFQSALASVFLPESLRGYLQAQSFDLEDHSEIQFSFFGSSALFENMTPVKCVFWDFRKNHSSQASLEGAFILVGSGHRLSPLLPLSLVGSSCPKQGLFQL</sequence>
<evidence type="ECO:0000313" key="1">
    <source>
        <dbReference type="EMBL" id="KAH8011875.1"/>
    </source>
</evidence>
<keyword evidence="2" id="KW-1185">Reference proteome</keyword>
<dbReference type="Proteomes" id="UP000827872">
    <property type="component" value="Linkage Group LG13"/>
</dbReference>
<dbReference type="EMBL" id="CM037626">
    <property type="protein sequence ID" value="KAH8011875.1"/>
    <property type="molecule type" value="Genomic_DNA"/>
</dbReference>
<gene>
    <name evidence="1" type="ORF">K3G42_011888</name>
</gene>